<keyword evidence="2" id="KW-1185">Reference proteome</keyword>
<dbReference type="RefSeq" id="WP_039094030.1">
    <property type="nucleotide sequence ID" value="NZ_JTDN01000001.1"/>
</dbReference>
<dbReference type="EMBL" id="JTDN01000001">
    <property type="protein sequence ID" value="KHL25560.1"/>
    <property type="molecule type" value="Genomic_DNA"/>
</dbReference>
<accession>A0A0B2C080</accession>
<reference evidence="1 2" key="1">
    <citation type="submission" date="2014-11" db="EMBL/GenBank/DDBJ databases">
        <title>Draft genome sequence of Kirrobacter mercurialis.</title>
        <authorList>
            <person name="Coil D.A."/>
            <person name="Eisen J.A."/>
        </authorList>
    </citation>
    <scope>NUCLEOTIDE SEQUENCE [LARGE SCALE GENOMIC DNA]</scope>
    <source>
        <strain evidence="1 2">Coronado</strain>
    </source>
</reference>
<sequence length="107" mass="12074">MTDPDDRQHGKDAQFAFDGEIAFRIAARRNRLLGRWAAERMQLTQEETDAYAREIIHAEFEEGGDEAVIRKLLGDLTGAGVETDEAALRTALDEQNIVARRQLMSEN</sequence>
<dbReference type="PIRSF" id="PIRSF031780">
    <property type="entry name" value="UCP031780"/>
    <property type="match status" value="1"/>
</dbReference>
<dbReference type="Pfam" id="PF07345">
    <property type="entry name" value="ATPaseInh_sub_z"/>
    <property type="match status" value="1"/>
</dbReference>
<name>A0A0B2C080_9SPHN</name>
<evidence type="ECO:0000313" key="2">
    <source>
        <dbReference type="Proteomes" id="UP000030988"/>
    </source>
</evidence>
<dbReference type="InterPro" id="IPR009945">
    <property type="entry name" value="ATPase_inh_sub_z"/>
</dbReference>
<dbReference type="AlphaFoldDB" id="A0A0B2C080"/>
<dbReference type="STRING" id="1572751.PK98_02495"/>
<organism evidence="1 2">
    <name type="scientific">Croceibacterium mercuriale</name>
    <dbReference type="NCBI Taxonomy" id="1572751"/>
    <lineage>
        <taxon>Bacteria</taxon>
        <taxon>Pseudomonadati</taxon>
        <taxon>Pseudomonadota</taxon>
        <taxon>Alphaproteobacteria</taxon>
        <taxon>Sphingomonadales</taxon>
        <taxon>Erythrobacteraceae</taxon>
        <taxon>Croceibacterium</taxon>
    </lineage>
</organism>
<gene>
    <name evidence="1" type="ORF">PK98_02495</name>
</gene>
<dbReference type="OrthoDB" id="9810387at2"/>
<protein>
    <submittedName>
        <fullName evidence="1">Aldolase</fullName>
    </submittedName>
</protein>
<dbReference type="Proteomes" id="UP000030988">
    <property type="component" value="Unassembled WGS sequence"/>
</dbReference>
<dbReference type="InterPro" id="IPR038293">
    <property type="entry name" value="ATPase_inh_sub_z_sf"/>
</dbReference>
<dbReference type="Gene3D" id="1.10.790.20">
    <property type="entry name" value="Domain of unknown function DUF1476"/>
    <property type="match status" value="1"/>
</dbReference>
<proteinExistence type="predicted"/>
<comment type="caution">
    <text evidence="1">The sequence shown here is derived from an EMBL/GenBank/DDBJ whole genome shotgun (WGS) entry which is preliminary data.</text>
</comment>
<evidence type="ECO:0000313" key="1">
    <source>
        <dbReference type="EMBL" id="KHL25560.1"/>
    </source>
</evidence>